<evidence type="ECO:0000256" key="2">
    <source>
        <dbReference type="ARBA" id="ARBA00022737"/>
    </source>
</evidence>
<dbReference type="OMA" id="GISHMCI"/>
<dbReference type="Gene3D" id="3.30.160.60">
    <property type="entry name" value="Classic Zinc Finger"/>
    <property type="match status" value="1"/>
</dbReference>
<dbReference type="GO" id="GO:0045944">
    <property type="term" value="P:positive regulation of transcription by RNA polymerase II"/>
    <property type="evidence" value="ECO:0007669"/>
    <property type="project" value="TreeGrafter"/>
</dbReference>
<protein>
    <recommendedName>
        <fullName evidence="7">C2H2-type domain-containing protein</fullName>
    </recommendedName>
</protein>
<feature type="domain" description="C2H2-type" evidence="7">
    <location>
        <begin position="79"/>
        <end position="104"/>
    </location>
</feature>
<dbReference type="PROSITE" id="PS50157">
    <property type="entry name" value="ZINC_FINGER_C2H2_2"/>
    <property type="match status" value="1"/>
</dbReference>
<keyword evidence="2" id="KW-0677">Repeat</keyword>
<dbReference type="AlphaFoldDB" id="A0A4U6VB87"/>
<evidence type="ECO:0000256" key="5">
    <source>
        <dbReference type="PROSITE-ProRule" id="PRU00042"/>
    </source>
</evidence>
<dbReference type="Gramene" id="TKW24329">
    <property type="protein sequence ID" value="TKW24329"/>
    <property type="gene ID" value="SEVIR_3G045250v2"/>
</dbReference>
<feature type="region of interest" description="Disordered" evidence="6">
    <location>
        <begin position="1"/>
        <end position="23"/>
    </location>
</feature>
<dbReference type="GO" id="GO:0008270">
    <property type="term" value="F:zinc ion binding"/>
    <property type="evidence" value="ECO:0007669"/>
    <property type="project" value="UniProtKB-KW"/>
</dbReference>
<accession>A0A4U6VB87</accession>
<feature type="compositionally biased region" description="Basic and acidic residues" evidence="6">
    <location>
        <begin position="1"/>
        <end position="10"/>
    </location>
</feature>
<evidence type="ECO:0000259" key="7">
    <source>
        <dbReference type="PROSITE" id="PS50157"/>
    </source>
</evidence>
<evidence type="ECO:0000256" key="6">
    <source>
        <dbReference type="SAM" id="MobiDB-lite"/>
    </source>
</evidence>
<dbReference type="PANTHER" id="PTHR24403:SF67">
    <property type="entry name" value="FI01116P-RELATED"/>
    <property type="match status" value="1"/>
</dbReference>
<dbReference type="Proteomes" id="UP000298652">
    <property type="component" value="Chromosome 3"/>
</dbReference>
<name>A0A4U6VB87_SETVI</name>
<dbReference type="FunFam" id="3.30.160.60:FF:000100">
    <property type="entry name" value="Zinc finger 45-like"/>
    <property type="match status" value="1"/>
</dbReference>
<reference evidence="8" key="1">
    <citation type="submission" date="2019-03" db="EMBL/GenBank/DDBJ databases">
        <title>WGS assembly of Setaria viridis.</title>
        <authorList>
            <person name="Huang P."/>
            <person name="Jenkins J."/>
            <person name="Grimwood J."/>
            <person name="Barry K."/>
            <person name="Healey A."/>
            <person name="Mamidi S."/>
            <person name="Sreedasyam A."/>
            <person name="Shu S."/>
            <person name="Feldman M."/>
            <person name="Wu J."/>
            <person name="Yu Y."/>
            <person name="Chen C."/>
            <person name="Johnson J."/>
            <person name="Rokhsar D."/>
            <person name="Baxter I."/>
            <person name="Schmutz J."/>
            <person name="Brutnell T."/>
            <person name="Kellogg E."/>
        </authorList>
    </citation>
    <scope>NUCLEOTIDE SEQUENCE [LARGE SCALE GENOMIC DNA]</scope>
</reference>
<keyword evidence="4" id="KW-0862">Zinc</keyword>
<evidence type="ECO:0000313" key="9">
    <source>
        <dbReference type="Proteomes" id="UP000298652"/>
    </source>
</evidence>
<dbReference type="GO" id="GO:0005634">
    <property type="term" value="C:nucleus"/>
    <property type="evidence" value="ECO:0007669"/>
    <property type="project" value="TreeGrafter"/>
</dbReference>
<dbReference type="InterPro" id="IPR036236">
    <property type="entry name" value="Znf_C2H2_sf"/>
</dbReference>
<organism evidence="8 9">
    <name type="scientific">Setaria viridis</name>
    <name type="common">Green bristlegrass</name>
    <name type="synonym">Setaria italica subsp. viridis</name>
    <dbReference type="NCBI Taxonomy" id="4556"/>
    <lineage>
        <taxon>Eukaryota</taxon>
        <taxon>Viridiplantae</taxon>
        <taxon>Streptophyta</taxon>
        <taxon>Embryophyta</taxon>
        <taxon>Tracheophyta</taxon>
        <taxon>Spermatophyta</taxon>
        <taxon>Magnoliopsida</taxon>
        <taxon>Liliopsida</taxon>
        <taxon>Poales</taxon>
        <taxon>Poaceae</taxon>
        <taxon>PACMAD clade</taxon>
        <taxon>Panicoideae</taxon>
        <taxon>Panicodae</taxon>
        <taxon>Paniceae</taxon>
        <taxon>Cenchrinae</taxon>
        <taxon>Setaria</taxon>
    </lineage>
</organism>
<evidence type="ECO:0000256" key="4">
    <source>
        <dbReference type="ARBA" id="ARBA00022833"/>
    </source>
</evidence>
<sequence length="122" mass="13471">MGDGEHRVGEGEEAGGGAGAATAAPMRDIRRYRCEFCGVVRSKKSLIRAHVLQHHKDEVGDLEDYQEGGGSASRKEVTHGCKECGMSFKKPAHLKQHMQSHSLEIWMCEALDPKELQNARRA</sequence>
<gene>
    <name evidence="8" type="ORF">SEVIR_3G045250v2</name>
</gene>
<evidence type="ECO:0000313" key="8">
    <source>
        <dbReference type="EMBL" id="TKW24329.1"/>
    </source>
</evidence>
<dbReference type="Pfam" id="PF00096">
    <property type="entry name" value="zf-C2H2"/>
    <property type="match status" value="1"/>
</dbReference>
<dbReference type="PROSITE" id="PS00028">
    <property type="entry name" value="ZINC_FINGER_C2H2_1"/>
    <property type="match status" value="1"/>
</dbReference>
<dbReference type="PANTHER" id="PTHR24403">
    <property type="entry name" value="ZINC FINGER PROTEIN"/>
    <property type="match status" value="1"/>
</dbReference>
<dbReference type="SUPFAM" id="SSF57667">
    <property type="entry name" value="beta-beta-alpha zinc fingers"/>
    <property type="match status" value="1"/>
</dbReference>
<proteinExistence type="predicted"/>
<keyword evidence="9" id="KW-1185">Reference proteome</keyword>
<dbReference type="EMBL" id="CM016554">
    <property type="protein sequence ID" value="TKW24329.1"/>
    <property type="molecule type" value="Genomic_DNA"/>
</dbReference>
<dbReference type="InterPro" id="IPR050688">
    <property type="entry name" value="Zinc_finger/UBP_domain"/>
</dbReference>
<keyword evidence="3 5" id="KW-0863">Zinc-finger</keyword>
<keyword evidence="1" id="KW-0479">Metal-binding</keyword>
<dbReference type="SMART" id="SM00355">
    <property type="entry name" value="ZnF_C2H2"/>
    <property type="match status" value="2"/>
</dbReference>
<dbReference type="InterPro" id="IPR013087">
    <property type="entry name" value="Znf_C2H2_type"/>
</dbReference>
<evidence type="ECO:0000256" key="1">
    <source>
        <dbReference type="ARBA" id="ARBA00022723"/>
    </source>
</evidence>
<evidence type="ECO:0000256" key="3">
    <source>
        <dbReference type="ARBA" id="ARBA00022771"/>
    </source>
</evidence>